<gene>
    <name evidence="1" type="ORF">CLV43_101820</name>
</gene>
<keyword evidence="2" id="KW-1185">Reference proteome</keyword>
<comment type="caution">
    <text evidence="1">The sequence shown here is derived from an EMBL/GenBank/DDBJ whole genome shotgun (WGS) entry which is preliminary data.</text>
</comment>
<protein>
    <recommendedName>
        <fullName evidence="3">Plasmid replication, integration and excision activator</fullName>
    </recommendedName>
</protein>
<evidence type="ECO:0000313" key="1">
    <source>
        <dbReference type="EMBL" id="PRY46544.1"/>
    </source>
</evidence>
<organism evidence="1 2">
    <name type="scientific">Umezawaea tangerina</name>
    <dbReference type="NCBI Taxonomy" id="84725"/>
    <lineage>
        <taxon>Bacteria</taxon>
        <taxon>Bacillati</taxon>
        <taxon>Actinomycetota</taxon>
        <taxon>Actinomycetes</taxon>
        <taxon>Pseudonocardiales</taxon>
        <taxon>Pseudonocardiaceae</taxon>
        <taxon>Umezawaea</taxon>
    </lineage>
</organism>
<evidence type="ECO:0000313" key="2">
    <source>
        <dbReference type="Proteomes" id="UP000239494"/>
    </source>
</evidence>
<dbReference type="EMBL" id="PVTF01000001">
    <property type="protein sequence ID" value="PRY46544.1"/>
    <property type="molecule type" value="Genomic_DNA"/>
</dbReference>
<name>A0A2T0TLF1_9PSEU</name>
<reference evidence="1 2" key="1">
    <citation type="submission" date="2018-03" db="EMBL/GenBank/DDBJ databases">
        <title>Genomic Encyclopedia of Archaeal and Bacterial Type Strains, Phase II (KMG-II): from individual species to whole genera.</title>
        <authorList>
            <person name="Goeker M."/>
        </authorList>
    </citation>
    <scope>NUCLEOTIDE SEQUENCE [LARGE SCALE GENOMIC DNA]</scope>
    <source>
        <strain evidence="1 2">DSM 44720</strain>
    </source>
</reference>
<sequence length="150" mass="15773">MAITGGSRLPAGHDFVFPRGALVMGVEPVLKFQSADERAKGLPVEQEADKGNGLPVWSVLVIDQAAERKTDAVVTVKIAAAHQPVPPEAIPGTDVRPVLFEGLTVTPWIDDKGCRSGAAGERHRCRAKLGYSLRATGMKPAVAKSAPKAA</sequence>
<proteinExistence type="predicted"/>
<accession>A0A2T0TLF1</accession>
<dbReference type="RefSeq" id="WP_106185555.1">
    <property type="nucleotide sequence ID" value="NZ_PVTF01000001.1"/>
</dbReference>
<dbReference type="AlphaFoldDB" id="A0A2T0TLF1"/>
<dbReference type="OrthoDB" id="4299905at2"/>
<dbReference type="Proteomes" id="UP000239494">
    <property type="component" value="Unassembled WGS sequence"/>
</dbReference>
<evidence type="ECO:0008006" key="3">
    <source>
        <dbReference type="Google" id="ProtNLM"/>
    </source>
</evidence>